<gene>
    <name evidence="3" type="ORF">QF118_17605</name>
</gene>
<feature type="domain" description="DnaJ homologue subfamily C member 28 conserved" evidence="2">
    <location>
        <begin position="8"/>
        <end position="72"/>
    </location>
</feature>
<proteinExistence type="predicted"/>
<evidence type="ECO:0000259" key="2">
    <source>
        <dbReference type="Pfam" id="PF09350"/>
    </source>
</evidence>
<dbReference type="Proteomes" id="UP001241605">
    <property type="component" value="Chromosome"/>
</dbReference>
<dbReference type="EMBL" id="CP124616">
    <property type="protein sequence ID" value="WGW03711.1"/>
    <property type="molecule type" value="Genomic_DNA"/>
</dbReference>
<evidence type="ECO:0000256" key="1">
    <source>
        <dbReference type="SAM" id="MobiDB-lite"/>
    </source>
</evidence>
<name>A0ABY8QI96_9RHOB</name>
<dbReference type="Pfam" id="PF09350">
    <property type="entry name" value="DJC28_CD"/>
    <property type="match status" value="1"/>
</dbReference>
<protein>
    <submittedName>
        <fullName evidence="3">DUF1992 domain-containing protein</fullName>
    </submittedName>
</protein>
<organism evidence="3 4">
    <name type="scientific">Tropicibacter oceani</name>
    <dbReference type="NCBI Taxonomy" id="3058420"/>
    <lineage>
        <taxon>Bacteria</taxon>
        <taxon>Pseudomonadati</taxon>
        <taxon>Pseudomonadota</taxon>
        <taxon>Alphaproteobacteria</taxon>
        <taxon>Rhodobacterales</taxon>
        <taxon>Roseobacteraceae</taxon>
        <taxon>Tropicibacter</taxon>
    </lineage>
</organism>
<feature type="compositionally biased region" description="Basic and acidic residues" evidence="1">
    <location>
        <begin position="26"/>
        <end position="36"/>
    </location>
</feature>
<evidence type="ECO:0000313" key="4">
    <source>
        <dbReference type="Proteomes" id="UP001241605"/>
    </source>
</evidence>
<evidence type="ECO:0000313" key="3">
    <source>
        <dbReference type="EMBL" id="WGW03711.1"/>
    </source>
</evidence>
<feature type="region of interest" description="Disordered" evidence="1">
    <location>
        <begin position="18"/>
        <end position="38"/>
    </location>
</feature>
<reference evidence="3 4" key="1">
    <citation type="submission" date="2023-05" db="EMBL/GenBank/DDBJ databases">
        <title>YMD87, complete Genome.</title>
        <authorList>
            <person name="Zhang J."/>
            <person name="Xu X."/>
        </authorList>
    </citation>
    <scope>NUCLEOTIDE SEQUENCE [LARGE SCALE GENOMIC DNA]</scope>
    <source>
        <strain evidence="3 4">YMD87</strain>
    </source>
</reference>
<dbReference type="InterPro" id="IPR018961">
    <property type="entry name" value="DnaJ_homolog_subfam-C_membr-28"/>
</dbReference>
<accession>A0ABY8QI96</accession>
<sequence length="109" mass="12024">MDKLRHLTESQIRKALAEGKLSGLEGEGKPLPKRPGDALVDPGEAVGFRIMAEAGALPAEVKLKAALDQARADWQAASAPEDKKRLMKAIADMQLRYEIAREARQKFMR</sequence>
<keyword evidence="4" id="KW-1185">Reference proteome</keyword>
<dbReference type="RefSeq" id="WP_282300341.1">
    <property type="nucleotide sequence ID" value="NZ_CP124616.1"/>
</dbReference>